<evidence type="ECO:0000313" key="2">
    <source>
        <dbReference type="Proteomes" id="UP000006755"/>
    </source>
</evidence>
<dbReference type="Proteomes" id="UP000006755">
    <property type="component" value="Unassembled WGS sequence"/>
</dbReference>
<reference evidence="1 2" key="1">
    <citation type="journal article" date="2012" name="J. Bacteriol.">
        <title>Genome Sequence of Gallaecimonas xiamenensis Type Strain 3-C-1.</title>
        <authorList>
            <person name="Lai Q."/>
            <person name="Wang L."/>
            <person name="Wang W."/>
            <person name="Shao Z."/>
        </authorList>
    </citation>
    <scope>NUCLEOTIDE SEQUENCE [LARGE SCALE GENOMIC DNA]</scope>
    <source>
        <strain evidence="1 2">3-C-1</strain>
    </source>
</reference>
<sequence length="112" mass="13045">MSFFYFFLLFLCEPMKFKITEIYGVEICRDGGSYSLSFKADDGDWYEFFVQVKEIDSTEYYEPKMYKGGVDGGGVVKEYSWKSAREFLSKIQCQEERFPEIIRLVDAGGVLT</sequence>
<evidence type="ECO:0000313" key="1">
    <source>
        <dbReference type="EMBL" id="EKE74867.1"/>
    </source>
</evidence>
<keyword evidence="2" id="KW-1185">Reference proteome</keyword>
<name>K2JK83_9GAMM</name>
<dbReference type="EMBL" id="AMRI01000010">
    <property type="protein sequence ID" value="EKE74867.1"/>
    <property type="molecule type" value="Genomic_DNA"/>
</dbReference>
<dbReference type="OrthoDB" id="9157094at2"/>
<organism evidence="1 2">
    <name type="scientific">Gallaecimonas xiamenensis 3-C-1</name>
    <dbReference type="NCBI Taxonomy" id="745411"/>
    <lineage>
        <taxon>Bacteria</taxon>
        <taxon>Pseudomonadati</taxon>
        <taxon>Pseudomonadota</taxon>
        <taxon>Gammaproteobacteria</taxon>
        <taxon>Enterobacterales</taxon>
        <taxon>Gallaecimonadaceae</taxon>
        <taxon>Gallaecimonas</taxon>
    </lineage>
</organism>
<proteinExistence type="predicted"/>
<comment type="caution">
    <text evidence="1">The sequence shown here is derived from an EMBL/GenBank/DDBJ whole genome shotgun (WGS) entry which is preliminary data.</text>
</comment>
<accession>K2JK83</accession>
<protein>
    <submittedName>
        <fullName evidence="1">Uncharacterized protein</fullName>
    </submittedName>
</protein>
<dbReference type="AlphaFoldDB" id="K2JK83"/>
<gene>
    <name evidence="1" type="ORF">B3C1_08266</name>
</gene>
<dbReference type="RefSeq" id="WP_008484154.1">
    <property type="nucleotide sequence ID" value="NZ_AMRI01000010.1"/>
</dbReference>